<dbReference type="EMBL" id="SRMA01026063">
    <property type="protein sequence ID" value="TRY88159.1"/>
    <property type="molecule type" value="Genomic_DNA"/>
</dbReference>
<feature type="signal peptide" evidence="2">
    <location>
        <begin position="1"/>
        <end position="22"/>
    </location>
</feature>
<proteinExistence type="predicted"/>
<evidence type="ECO:0000256" key="2">
    <source>
        <dbReference type="SAM" id="SignalP"/>
    </source>
</evidence>
<evidence type="ECO:0000313" key="4">
    <source>
        <dbReference type="Proteomes" id="UP000316079"/>
    </source>
</evidence>
<sequence>MGGVLFSALDLMGLKPLWVADAIVEQRGGCSTRNHIQPELCKLRPSDDRRPSCSSSPQRSTGLMQLHAALPSPPFFALQHSINSLAPLRRLFDAEVAGTPAASTSSFGLCSSAVEFLSIDSFPATTLLDSSFRQVLLEALQIPSLPGPSLHYGLARDPRDTRENLQTPATKFVDKQKHCGEP</sequence>
<feature type="chain" id="PRO_5021844103" evidence="2">
    <location>
        <begin position="23"/>
        <end position="182"/>
    </location>
</feature>
<feature type="compositionally biased region" description="Basic and acidic residues" evidence="1">
    <location>
        <begin position="154"/>
        <end position="163"/>
    </location>
</feature>
<dbReference type="AlphaFoldDB" id="A0A553QE12"/>
<accession>A0A553QE12</accession>
<gene>
    <name evidence="3" type="ORF">DNTS_015972</name>
</gene>
<reference evidence="3 4" key="1">
    <citation type="journal article" date="2019" name="Sci. Data">
        <title>Hybrid genome assembly and annotation of Danionella translucida.</title>
        <authorList>
            <person name="Kadobianskyi M."/>
            <person name="Schulze L."/>
            <person name="Schuelke M."/>
            <person name="Judkewitz B."/>
        </authorList>
    </citation>
    <scope>NUCLEOTIDE SEQUENCE [LARGE SCALE GENOMIC DNA]</scope>
    <source>
        <strain evidence="3 4">Bolton</strain>
    </source>
</reference>
<feature type="region of interest" description="Disordered" evidence="1">
    <location>
        <begin position="152"/>
        <end position="182"/>
    </location>
</feature>
<protein>
    <submittedName>
        <fullName evidence="3">Uncharacterized protein</fullName>
    </submittedName>
</protein>
<evidence type="ECO:0000313" key="3">
    <source>
        <dbReference type="EMBL" id="TRY88159.1"/>
    </source>
</evidence>
<evidence type="ECO:0000256" key="1">
    <source>
        <dbReference type="SAM" id="MobiDB-lite"/>
    </source>
</evidence>
<comment type="caution">
    <text evidence="3">The sequence shown here is derived from an EMBL/GenBank/DDBJ whole genome shotgun (WGS) entry which is preliminary data.</text>
</comment>
<dbReference type="Proteomes" id="UP000316079">
    <property type="component" value="Unassembled WGS sequence"/>
</dbReference>
<keyword evidence="2" id="KW-0732">Signal</keyword>
<feature type="compositionally biased region" description="Basic and acidic residues" evidence="1">
    <location>
        <begin position="172"/>
        <end position="182"/>
    </location>
</feature>
<keyword evidence="4" id="KW-1185">Reference proteome</keyword>
<name>A0A553QE12_9TELE</name>
<organism evidence="3 4">
    <name type="scientific">Danionella cerebrum</name>
    <dbReference type="NCBI Taxonomy" id="2873325"/>
    <lineage>
        <taxon>Eukaryota</taxon>
        <taxon>Metazoa</taxon>
        <taxon>Chordata</taxon>
        <taxon>Craniata</taxon>
        <taxon>Vertebrata</taxon>
        <taxon>Euteleostomi</taxon>
        <taxon>Actinopterygii</taxon>
        <taxon>Neopterygii</taxon>
        <taxon>Teleostei</taxon>
        <taxon>Ostariophysi</taxon>
        <taxon>Cypriniformes</taxon>
        <taxon>Danionidae</taxon>
        <taxon>Danioninae</taxon>
        <taxon>Danionella</taxon>
    </lineage>
</organism>